<gene>
    <name evidence="1" type="ORF">SAY86_031896</name>
</gene>
<dbReference type="AlphaFoldDB" id="A0AAN7M4H0"/>
<protein>
    <submittedName>
        <fullName evidence="1">Uncharacterized protein</fullName>
    </submittedName>
</protein>
<proteinExistence type="predicted"/>
<evidence type="ECO:0000313" key="2">
    <source>
        <dbReference type="Proteomes" id="UP001346149"/>
    </source>
</evidence>
<keyword evidence="2" id="KW-1185">Reference proteome</keyword>
<organism evidence="1 2">
    <name type="scientific">Trapa natans</name>
    <name type="common">Water chestnut</name>
    <dbReference type="NCBI Taxonomy" id="22666"/>
    <lineage>
        <taxon>Eukaryota</taxon>
        <taxon>Viridiplantae</taxon>
        <taxon>Streptophyta</taxon>
        <taxon>Embryophyta</taxon>
        <taxon>Tracheophyta</taxon>
        <taxon>Spermatophyta</taxon>
        <taxon>Magnoliopsida</taxon>
        <taxon>eudicotyledons</taxon>
        <taxon>Gunneridae</taxon>
        <taxon>Pentapetalae</taxon>
        <taxon>rosids</taxon>
        <taxon>malvids</taxon>
        <taxon>Myrtales</taxon>
        <taxon>Lythraceae</taxon>
        <taxon>Trapa</taxon>
    </lineage>
</organism>
<accession>A0AAN7M4H0</accession>
<dbReference type="EMBL" id="JAXQNO010000009">
    <property type="protein sequence ID" value="KAK4791483.1"/>
    <property type="molecule type" value="Genomic_DNA"/>
</dbReference>
<evidence type="ECO:0000313" key="1">
    <source>
        <dbReference type="EMBL" id="KAK4791483.1"/>
    </source>
</evidence>
<reference evidence="1 2" key="1">
    <citation type="journal article" date="2023" name="Hortic Res">
        <title>Pangenome of water caltrop reveals structural variations and asymmetric subgenome divergence after allopolyploidization.</title>
        <authorList>
            <person name="Zhang X."/>
            <person name="Chen Y."/>
            <person name="Wang L."/>
            <person name="Yuan Y."/>
            <person name="Fang M."/>
            <person name="Shi L."/>
            <person name="Lu R."/>
            <person name="Comes H.P."/>
            <person name="Ma Y."/>
            <person name="Chen Y."/>
            <person name="Huang G."/>
            <person name="Zhou Y."/>
            <person name="Zheng Z."/>
            <person name="Qiu Y."/>
        </authorList>
    </citation>
    <scope>NUCLEOTIDE SEQUENCE [LARGE SCALE GENOMIC DNA]</scope>
    <source>
        <strain evidence="1">F231</strain>
    </source>
</reference>
<comment type="caution">
    <text evidence="1">The sequence shown here is derived from an EMBL/GenBank/DDBJ whole genome shotgun (WGS) entry which is preliminary data.</text>
</comment>
<name>A0AAN7M4H0_TRANT</name>
<dbReference type="Proteomes" id="UP001346149">
    <property type="component" value="Unassembled WGS sequence"/>
</dbReference>
<sequence>MSNWELIIHFEQMDHVHLCCHFNGILIMWPCVSPCLVGVEFKCDIIKLYFFFISLLSSELSATALIGRRWTYKREDGNSWGLSSISASRRLRHDRVNFTPLRHVYLLQVATQSSSELFLANVEDFSYS</sequence>